<name>A0ABS0ZJQ9_9STRE</name>
<dbReference type="EMBL" id="JAENBO010000004">
    <property type="protein sequence ID" value="MBJ8326255.1"/>
    <property type="molecule type" value="Genomic_DNA"/>
</dbReference>
<protein>
    <recommendedName>
        <fullName evidence="2">Transglutaminase-like domain-containing protein</fullName>
    </recommendedName>
</protein>
<dbReference type="Gene3D" id="3.10.620.30">
    <property type="match status" value="1"/>
</dbReference>
<keyword evidence="4" id="KW-1185">Reference proteome</keyword>
<evidence type="ECO:0000313" key="4">
    <source>
        <dbReference type="Proteomes" id="UP000653045"/>
    </source>
</evidence>
<sequence>MRKLRYVLLLCLAIVLSGCSNTNPFYNKQDISSNSYLANQINDDEFDLNYANPVIIMQKSQELGLTKKFYFQQLNDKEKYAYIQIVEGFENYQSNIKINKVSDESILKVRQALTLDNPKYFWSRNLKQIKTLDNEYLEMVYDIPNNAKDTKEEIESIADNVIKNMPNGSDYDKVKYLYEYVITNTEYNEQASNNQDIRSVFLTQSSVCMGYSLSFEYLADKAGIESFLAVGKFTNSTLQSDMESSGFDFHAWNGVKINGNYYWVDTTWGDTAMDHPEIKFSENPIDYSYLCVTDDVINRSRQLDNNLDSYFNYHIETSQGIWQFPQFTDSSLDYYKRQGQTLDTFDSNQFNNYIINQIDSGKTVIELAFSNEANYKAALNYLNTNNISQLLADHYQTRIATRWIYQNYSYRINLEVTK</sequence>
<gene>
    <name evidence="3" type="ORF">JHK62_06170</name>
</gene>
<feature type="domain" description="Transglutaminase-like" evidence="2">
    <location>
        <begin position="167"/>
        <end position="264"/>
    </location>
</feature>
<comment type="caution">
    <text evidence="3">The sequence shown here is derived from an EMBL/GenBank/DDBJ whole genome shotgun (WGS) entry which is preliminary data.</text>
</comment>
<proteinExistence type="predicted"/>
<dbReference type="SUPFAM" id="SSF54001">
    <property type="entry name" value="Cysteine proteinases"/>
    <property type="match status" value="1"/>
</dbReference>
<dbReference type="PANTHER" id="PTHR46333:SF2">
    <property type="entry name" value="CYTOKINESIS PROTEIN 3"/>
    <property type="match status" value="1"/>
</dbReference>
<evidence type="ECO:0000313" key="3">
    <source>
        <dbReference type="EMBL" id="MBJ8326255.1"/>
    </source>
</evidence>
<dbReference type="RefSeq" id="WP_199575891.1">
    <property type="nucleotide sequence ID" value="NZ_JAENBO010000004.1"/>
</dbReference>
<keyword evidence="1" id="KW-0732">Signal</keyword>
<dbReference type="InterPro" id="IPR038765">
    <property type="entry name" value="Papain-like_cys_pep_sf"/>
</dbReference>
<evidence type="ECO:0000259" key="2">
    <source>
        <dbReference type="Pfam" id="PF01841"/>
    </source>
</evidence>
<dbReference type="InterPro" id="IPR052557">
    <property type="entry name" value="CAP/Cytokinesis_protein"/>
</dbReference>
<evidence type="ECO:0000256" key="1">
    <source>
        <dbReference type="SAM" id="SignalP"/>
    </source>
</evidence>
<dbReference type="Pfam" id="PF01841">
    <property type="entry name" value="Transglut_core"/>
    <property type="match status" value="1"/>
</dbReference>
<feature type="chain" id="PRO_5045169947" description="Transglutaminase-like domain-containing protein" evidence="1">
    <location>
        <begin position="23"/>
        <end position="418"/>
    </location>
</feature>
<organism evidence="3 4">
    <name type="scientific">Streptococcus pacificus</name>
    <dbReference type="NCBI Taxonomy" id="2740577"/>
    <lineage>
        <taxon>Bacteria</taxon>
        <taxon>Bacillati</taxon>
        <taxon>Bacillota</taxon>
        <taxon>Bacilli</taxon>
        <taxon>Lactobacillales</taxon>
        <taxon>Streptococcaceae</taxon>
        <taxon>Streptococcus</taxon>
    </lineage>
</organism>
<feature type="signal peptide" evidence="1">
    <location>
        <begin position="1"/>
        <end position="22"/>
    </location>
</feature>
<dbReference type="Proteomes" id="UP000653045">
    <property type="component" value="Unassembled WGS sequence"/>
</dbReference>
<accession>A0ABS0ZJQ9</accession>
<dbReference type="PANTHER" id="PTHR46333">
    <property type="entry name" value="CYTOKINESIS PROTEIN 3"/>
    <property type="match status" value="1"/>
</dbReference>
<reference evidence="3 4" key="1">
    <citation type="journal article" date="2021" name="Int. J. Syst. Evol. Microbiol.">
        <title>Streptococcus vicugnae sp. nov., isolated from faeces of alpacas (Vicugna pacos) and cattle (Bos taurus), Streptococcus zalophi sp. nov., and Streptococcus pacificus sp. nov., isolated from respiratory tract of California sea lions (Zalophus californianus).</title>
        <authorList>
            <person name="Volokhov D.V."/>
            <person name="Zagorodnyaya T.A."/>
            <person name="Shen Z."/>
            <person name="Blom J."/>
            <person name="Furtak V.A."/>
            <person name="Eisenberg T."/>
            <person name="Fan P."/>
            <person name="Jeong K.C."/>
            <person name="Gao Y."/>
            <person name="Zhang S."/>
            <person name="Amselle M."/>
        </authorList>
    </citation>
    <scope>NUCLEOTIDE SEQUENCE [LARGE SCALE GENOMIC DNA]</scope>
    <source>
        <strain evidence="3 4">CSL7591</strain>
    </source>
</reference>
<dbReference type="PROSITE" id="PS51257">
    <property type="entry name" value="PROKAR_LIPOPROTEIN"/>
    <property type="match status" value="1"/>
</dbReference>
<dbReference type="InterPro" id="IPR002931">
    <property type="entry name" value="Transglutaminase-like"/>
</dbReference>